<gene>
    <name evidence="2" type="ORF">M427DRAFT_145941</name>
</gene>
<reference evidence="2 3" key="1">
    <citation type="journal article" date="2015" name="Genome Biol. Evol.">
        <title>Phylogenomic analyses indicate that early fungi evolved digesting cell walls of algal ancestors of land plants.</title>
        <authorList>
            <person name="Chang Y."/>
            <person name="Wang S."/>
            <person name="Sekimoto S."/>
            <person name="Aerts A.L."/>
            <person name="Choi C."/>
            <person name="Clum A."/>
            <person name="LaButti K.M."/>
            <person name="Lindquist E.A."/>
            <person name="Yee Ngan C."/>
            <person name="Ohm R.A."/>
            <person name="Salamov A.A."/>
            <person name="Grigoriev I.V."/>
            <person name="Spatafora J.W."/>
            <person name="Berbee M.L."/>
        </authorList>
    </citation>
    <scope>NUCLEOTIDE SEQUENCE [LARGE SCALE GENOMIC DNA]</scope>
    <source>
        <strain evidence="2 3">JEL478</strain>
    </source>
</reference>
<evidence type="ECO:0008006" key="4">
    <source>
        <dbReference type="Google" id="ProtNLM"/>
    </source>
</evidence>
<keyword evidence="1" id="KW-0732">Signal</keyword>
<dbReference type="Proteomes" id="UP000070544">
    <property type="component" value="Unassembled WGS sequence"/>
</dbReference>
<organism evidence="2 3">
    <name type="scientific">Gonapodya prolifera (strain JEL478)</name>
    <name type="common">Monoblepharis prolifera</name>
    <dbReference type="NCBI Taxonomy" id="1344416"/>
    <lineage>
        <taxon>Eukaryota</taxon>
        <taxon>Fungi</taxon>
        <taxon>Fungi incertae sedis</taxon>
        <taxon>Chytridiomycota</taxon>
        <taxon>Chytridiomycota incertae sedis</taxon>
        <taxon>Monoblepharidomycetes</taxon>
        <taxon>Monoblepharidales</taxon>
        <taxon>Gonapodyaceae</taxon>
        <taxon>Gonapodya</taxon>
    </lineage>
</organism>
<accession>A0A139ACL7</accession>
<keyword evidence="3" id="KW-1185">Reference proteome</keyword>
<dbReference type="Pfam" id="PF14249">
    <property type="entry name" value="Tocopherol_cycl"/>
    <property type="match status" value="1"/>
</dbReference>
<sequence length="394" mass="43363">MRVLASAASLLALLAASPAVLAANEQVNGYRLLDSPILQTNGYDWWWHNLVAVSRADGSLKPFFFEYYIVNPGLAQSQPVLGRNGTNKPSYALVTAGTWGTNSDSKKINNFYPVSAFSADVNVMNVKIGTGNVANETYIKGAVSLTAAEQAAHPEYFSDAGSISWALKAEKFLSFDPGFGVSQIPRDLSLLEMFWFVKGQRTRYTGTVTYNGQIYDVFPDTSYGYADKNWGTEYANPWFWLSSNKLVSRKNGKVLTNSSLDCGGGRVLAAGIDLGQQILTSFWYEGTQYEYNFAKLNSGVTFNVTETATDIKWSLTGINQKSKIVVNFSAPKTATIKIKYESPKDGLIKYPNLWNTGFAQGTIELYKGDLWGLFGWTLVDTIEGSMGGAEWGQY</sequence>
<dbReference type="EMBL" id="KQ965768">
    <property type="protein sequence ID" value="KXS14510.1"/>
    <property type="molecule type" value="Genomic_DNA"/>
</dbReference>
<name>A0A139ACL7_GONPJ</name>
<evidence type="ECO:0000256" key="1">
    <source>
        <dbReference type="SAM" id="SignalP"/>
    </source>
</evidence>
<feature type="signal peptide" evidence="1">
    <location>
        <begin position="1"/>
        <end position="22"/>
    </location>
</feature>
<protein>
    <recommendedName>
        <fullName evidence="4">AttH domain-containing protein</fullName>
    </recommendedName>
</protein>
<feature type="chain" id="PRO_5007296114" description="AttH domain-containing protein" evidence="1">
    <location>
        <begin position="23"/>
        <end position="394"/>
    </location>
</feature>
<proteinExistence type="predicted"/>
<dbReference type="GO" id="GO:0009976">
    <property type="term" value="F:tocopherol cyclase activity"/>
    <property type="evidence" value="ECO:0007669"/>
    <property type="project" value="InterPro"/>
</dbReference>
<dbReference type="InterPro" id="IPR025893">
    <property type="entry name" value="Tocopherol_cyclase"/>
</dbReference>
<dbReference type="SUPFAM" id="SSF159245">
    <property type="entry name" value="AttH-like"/>
    <property type="match status" value="1"/>
</dbReference>
<dbReference type="AlphaFoldDB" id="A0A139ACL7"/>
<evidence type="ECO:0000313" key="3">
    <source>
        <dbReference type="Proteomes" id="UP000070544"/>
    </source>
</evidence>
<evidence type="ECO:0000313" key="2">
    <source>
        <dbReference type="EMBL" id="KXS14510.1"/>
    </source>
</evidence>
<dbReference type="OrthoDB" id="2102491at2759"/>